<feature type="compositionally biased region" description="Basic and acidic residues" evidence="1">
    <location>
        <begin position="81"/>
        <end position="111"/>
    </location>
</feature>
<name>A0A365K778_9BACL</name>
<feature type="compositionally biased region" description="Low complexity" evidence="1">
    <location>
        <begin position="27"/>
        <end position="37"/>
    </location>
</feature>
<accession>A0A365K778</accession>
<organism evidence="2 3">
    <name type="scientific">Planococcus maitriensis</name>
    <dbReference type="NCBI Taxonomy" id="221799"/>
    <lineage>
        <taxon>Bacteria</taxon>
        <taxon>Bacillati</taxon>
        <taxon>Bacillota</taxon>
        <taxon>Bacilli</taxon>
        <taxon>Bacillales</taxon>
        <taxon>Caryophanaceae</taxon>
        <taxon>Planococcus</taxon>
    </lineage>
</organism>
<evidence type="ECO:0000313" key="2">
    <source>
        <dbReference type="EMBL" id="RAZ68496.1"/>
    </source>
</evidence>
<evidence type="ECO:0000313" key="3">
    <source>
        <dbReference type="Proteomes" id="UP000251869"/>
    </source>
</evidence>
<dbReference type="OrthoDB" id="2734847at2"/>
<protein>
    <submittedName>
        <fullName evidence="2">Uncharacterized protein</fullName>
    </submittedName>
</protein>
<comment type="caution">
    <text evidence="2">The sequence shown here is derived from an EMBL/GenBank/DDBJ whole genome shotgun (WGS) entry which is preliminary data.</text>
</comment>
<evidence type="ECO:0000256" key="1">
    <source>
        <dbReference type="SAM" id="MobiDB-lite"/>
    </source>
</evidence>
<dbReference type="Proteomes" id="UP000251869">
    <property type="component" value="Unassembled WGS sequence"/>
</dbReference>
<keyword evidence="3" id="KW-1185">Reference proteome</keyword>
<feature type="compositionally biased region" description="Basic and acidic residues" evidence="1">
    <location>
        <begin position="62"/>
        <end position="72"/>
    </location>
</feature>
<proteinExistence type="predicted"/>
<reference evidence="2 3" key="1">
    <citation type="submission" date="2018-06" db="EMBL/GenBank/DDBJ databases">
        <title>The draft genome sequences of strains SCU63 and S1.</title>
        <authorList>
            <person name="Gan L."/>
        </authorList>
    </citation>
    <scope>NUCLEOTIDE SEQUENCE [LARGE SCALE GENOMIC DNA]</scope>
    <source>
        <strain evidence="2 3">S1</strain>
    </source>
</reference>
<dbReference type="EMBL" id="QLZQ01000002">
    <property type="protein sequence ID" value="RAZ68496.1"/>
    <property type="molecule type" value="Genomic_DNA"/>
</dbReference>
<sequence length="180" mass="20430">MEPLIMMLIIAAVSTLFGKDKKKDANQQKGQQTTRQQVPGAPPRSAQQKPQQAPSGGQRSFKRIEDYAKEIYGEFQSQMENDPKRAEQARQVKEQAERAKARAVEEVEKRSPAQAKQAGEPKNRPGRLSTHQKEPLKRAIAKEEEQNLFPLKENDVRKGIIMAEILQAPKSKRQKQGRHI</sequence>
<gene>
    <name evidence="2" type="ORF">DP119_07470</name>
</gene>
<feature type="compositionally biased region" description="Basic and acidic residues" evidence="1">
    <location>
        <begin position="131"/>
        <end position="144"/>
    </location>
</feature>
<feature type="region of interest" description="Disordered" evidence="1">
    <location>
        <begin position="20"/>
        <end position="144"/>
    </location>
</feature>
<dbReference type="RefSeq" id="WP_112232363.1">
    <property type="nucleotide sequence ID" value="NZ_QLZQ01000002.1"/>
</dbReference>
<dbReference type="AlphaFoldDB" id="A0A365K778"/>
<feature type="compositionally biased region" description="Polar residues" evidence="1">
    <location>
        <begin position="45"/>
        <end position="58"/>
    </location>
</feature>